<gene>
    <name evidence="2" type="ORF">JOF34_001203</name>
</gene>
<dbReference type="InterPro" id="IPR000305">
    <property type="entry name" value="GIY-YIG_endonuc"/>
</dbReference>
<name>A0ABS4ZH59_9MICO</name>
<dbReference type="CDD" id="cd10439">
    <property type="entry name" value="GIY-YIG_COG3410"/>
    <property type="match status" value="1"/>
</dbReference>
<evidence type="ECO:0000259" key="1">
    <source>
        <dbReference type="PROSITE" id="PS50164"/>
    </source>
</evidence>
<protein>
    <submittedName>
        <fullName evidence="2">DUF2075 family protein/predicted GIY-YIG superfamily endonuclease</fullName>
    </submittedName>
</protein>
<evidence type="ECO:0000313" key="2">
    <source>
        <dbReference type="EMBL" id="MBP2436617.1"/>
    </source>
</evidence>
<proteinExistence type="predicted"/>
<feature type="domain" description="GIY-YIG" evidence="1">
    <location>
        <begin position="28"/>
        <end position="104"/>
    </location>
</feature>
<comment type="caution">
    <text evidence="2">The sequence shown here is derived from an EMBL/GenBank/DDBJ whole genome shotgun (WGS) entry which is preliminary data.</text>
</comment>
<dbReference type="Gene3D" id="3.40.50.300">
    <property type="entry name" value="P-loop containing nucleotide triphosphate hydrolases"/>
    <property type="match status" value="1"/>
</dbReference>
<sequence>MTSFSIERHRFTEAEVARLAGSRVEYSNWPVVYLLNDERSIYVGETLNAAKRLRRHRDPKSRNRDMKHVRIVLGEEFNKSACLDLESQLIRYFSGDGQRTVQNRNDGVTDADYFDRRRYQQSFDDIFDALRAEGLFAKTRHEIENSDLFKLSPFKALTVEQRAAVENILDGLFDDLESQRSSMSVIQGAAGTGKTIVAIYLIKLLSDIATADEIDAFESESVFSDYFQRGYPQLAEGLRIGFVIPQQSLRTSVREVFKRTPGLSKQMVLSQFDVGKSDQQYDLLIVDESHRLTRRANQSSGGLNRDYRLINEKLFGRDDDAYTQLDWIRAKSTHQIFLMDSGQSVRPADISLDTQRALRSEARGAGRWHHLMTQMRVKAGTDYVGWVRNALAGGTSGPIDLGEYDFRFFDSPVEMREAIAERESEAGLSRMLAGYGYEWRSRADPEAYDLEIDDFRMRWNSKTTDWINSPLSANEVGSIHTVQGYDLNYAGVIIGPELFWDPVEQRIRVDRDRYFDKKGKENNPKLGVVNGEAELTVLIVNIYVVLMTRGMLGTYVYVHDEGLREQLRGVFGAAIT</sequence>
<dbReference type="PROSITE" id="PS50164">
    <property type="entry name" value="GIY_YIG"/>
    <property type="match status" value="1"/>
</dbReference>
<evidence type="ECO:0000313" key="3">
    <source>
        <dbReference type="Proteomes" id="UP001519362"/>
    </source>
</evidence>
<dbReference type="SUPFAM" id="SSF52540">
    <property type="entry name" value="P-loop containing nucleoside triphosphate hydrolases"/>
    <property type="match status" value="1"/>
</dbReference>
<reference evidence="2 3" key="1">
    <citation type="submission" date="2021-03" db="EMBL/GenBank/DDBJ databases">
        <title>Sequencing the genomes of 1000 actinobacteria strains.</title>
        <authorList>
            <person name="Klenk H.-P."/>
        </authorList>
    </citation>
    <scope>NUCLEOTIDE SEQUENCE [LARGE SCALE GENOMIC DNA]</scope>
    <source>
        <strain evidence="2 3">DSM 24221</strain>
    </source>
</reference>
<dbReference type="EMBL" id="JAGIOL010000001">
    <property type="protein sequence ID" value="MBP2436617.1"/>
    <property type="molecule type" value="Genomic_DNA"/>
</dbReference>
<keyword evidence="2" id="KW-0540">Nuclease</keyword>
<accession>A0ABS4ZH59</accession>
<keyword evidence="2" id="KW-0255">Endonuclease</keyword>
<keyword evidence="3" id="KW-1185">Reference proteome</keyword>
<dbReference type="InterPro" id="IPR027417">
    <property type="entry name" value="P-loop_NTPase"/>
</dbReference>
<dbReference type="Proteomes" id="UP001519362">
    <property type="component" value="Unassembled WGS sequence"/>
</dbReference>
<organism evidence="2 3">
    <name type="scientific">Microbacterium amylolyticum</name>
    <dbReference type="NCBI Taxonomy" id="936337"/>
    <lineage>
        <taxon>Bacteria</taxon>
        <taxon>Bacillati</taxon>
        <taxon>Actinomycetota</taxon>
        <taxon>Actinomycetes</taxon>
        <taxon>Micrococcales</taxon>
        <taxon>Microbacteriaceae</taxon>
        <taxon>Microbacterium</taxon>
    </lineage>
</organism>
<dbReference type="GO" id="GO:0004519">
    <property type="term" value="F:endonuclease activity"/>
    <property type="evidence" value="ECO:0007669"/>
    <property type="project" value="UniProtKB-KW"/>
</dbReference>
<keyword evidence="2" id="KW-0378">Hydrolase</keyword>
<dbReference type="RefSeq" id="WP_165135956.1">
    <property type="nucleotide sequence ID" value="NZ_CP049253.1"/>
</dbReference>
<dbReference type="Pfam" id="PF09848">
    <property type="entry name" value="SLFN-g3_helicase"/>
    <property type="match status" value="1"/>
</dbReference>
<dbReference type="InterPro" id="IPR018647">
    <property type="entry name" value="SLFN_3-like_DNA/RNA_helicase"/>
</dbReference>